<feature type="domain" description="Pyrrolo-quinoline quinone repeat" evidence="2">
    <location>
        <begin position="510"/>
        <end position="593"/>
    </location>
</feature>
<dbReference type="InterPro" id="IPR011047">
    <property type="entry name" value="Quinoprotein_ADH-like_sf"/>
</dbReference>
<dbReference type="SUPFAM" id="SSF50969">
    <property type="entry name" value="YVTN repeat-like/Quinoprotein amine dehydrogenase"/>
    <property type="match status" value="1"/>
</dbReference>
<dbReference type="PANTHER" id="PTHR34512">
    <property type="entry name" value="CELL SURFACE PROTEIN"/>
    <property type="match status" value="1"/>
</dbReference>
<dbReference type="AlphaFoldDB" id="A0A1M6C744"/>
<dbReference type="RefSeq" id="WP_149677774.1">
    <property type="nucleotide sequence ID" value="NZ_FQZP01000004.1"/>
</dbReference>
<reference evidence="3 4" key="1">
    <citation type="submission" date="2016-11" db="EMBL/GenBank/DDBJ databases">
        <authorList>
            <person name="Varghese N."/>
            <person name="Submissions S."/>
        </authorList>
    </citation>
    <scope>NUCLEOTIDE SEQUENCE [LARGE SCALE GENOMIC DNA]</scope>
    <source>
        <strain evidence="3 4">DSM 19027</strain>
    </source>
</reference>
<dbReference type="Proteomes" id="UP000324781">
    <property type="component" value="Unassembled WGS sequence"/>
</dbReference>
<gene>
    <name evidence="3" type="ORF">SAMN05444373_100464</name>
</gene>
<dbReference type="Pfam" id="PF13360">
    <property type="entry name" value="PQQ_2"/>
    <property type="match status" value="1"/>
</dbReference>
<evidence type="ECO:0000313" key="4">
    <source>
        <dbReference type="Proteomes" id="UP000324781"/>
    </source>
</evidence>
<feature type="region of interest" description="Disordered" evidence="1">
    <location>
        <begin position="50"/>
        <end position="85"/>
    </location>
</feature>
<evidence type="ECO:0000259" key="2">
    <source>
        <dbReference type="Pfam" id="PF13360"/>
    </source>
</evidence>
<dbReference type="InterPro" id="IPR015943">
    <property type="entry name" value="WD40/YVTN_repeat-like_dom_sf"/>
</dbReference>
<feature type="compositionally biased region" description="Polar residues" evidence="1">
    <location>
        <begin position="52"/>
        <end position="64"/>
    </location>
</feature>
<dbReference type="PANTHER" id="PTHR34512:SF30">
    <property type="entry name" value="OUTER MEMBRANE PROTEIN ASSEMBLY FACTOR BAMB"/>
    <property type="match status" value="1"/>
</dbReference>
<dbReference type="InterPro" id="IPR002372">
    <property type="entry name" value="PQQ_rpt_dom"/>
</dbReference>
<name>A0A1M6C744_9FIRM</name>
<dbReference type="Gene3D" id="2.130.10.10">
    <property type="entry name" value="YVTN repeat-like/Quinoprotein amine dehydrogenase"/>
    <property type="match status" value="2"/>
</dbReference>
<organism evidence="3 4">
    <name type="scientific">Thermoclostridium caenicola</name>
    <dbReference type="NCBI Taxonomy" id="659425"/>
    <lineage>
        <taxon>Bacteria</taxon>
        <taxon>Bacillati</taxon>
        <taxon>Bacillota</taxon>
        <taxon>Clostridia</taxon>
        <taxon>Eubacteriales</taxon>
        <taxon>Oscillospiraceae</taxon>
        <taxon>Thermoclostridium</taxon>
    </lineage>
</organism>
<keyword evidence="4" id="KW-1185">Reference proteome</keyword>
<dbReference type="OrthoDB" id="105314at2"/>
<dbReference type="InterPro" id="IPR018391">
    <property type="entry name" value="PQQ_b-propeller_rpt"/>
</dbReference>
<dbReference type="EMBL" id="FQZP01000004">
    <property type="protein sequence ID" value="SHI56584.1"/>
    <property type="molecule type" value="Genomic_DNA"/>
</dbReference>
<proteinExistence type="predicted"/>
<protein>
    <submittedName>
        <fullName evidence="3">PQQ enzyme repeat-containing protein</fullName>
    </submittedName>
</protein>
<accession>A0A1M6C744</accession>
<dbReference type="InterPro" id="IPR011044">
    <property type="entry name" value="Quino_amine_DH_bsu"/>
</dbReference>
<dbReference type="SUPFAM" id="SSF50998">
    <property type="entry name" value="Quinoprotein alcohol dehydrogenase-like"/>
    <property type="match status" value="1"/>
</dbReference>
<evidence type="ECO:0000256" key="1">
    <source>
        <dbReference type="SAM" id="MobiDB-lite"/>
    </source>
</evidence>
<feature type="compositionally biased region" description="Pro residues" evidence="1">
    <location>
        <begin position="67"/>
        <end position="78"/>
    </location>
</feature>
<sequence length="604" mass="68077">MYTVYRRRRRRLNKGRFFTFLLLLALIVAAVVYLIRGGLPWNRDGLVADASPTASDTANQGGDSTPTPEPTPWPTPEPMPEESTDPAVLDVSWQTPAVFDGPNAFPESASLAFGGRIKYWVFRNNKPVENYQPGYEISFGSPDQYTTLEGITAFRGNHYRNSASWGTRDVKEKKLEIVWTHDLGAISAEGSYWPGTGWTGQPLIVHWPERERRLMNIKPEFKDKDLVEVIYPALDGNIYFLDLETGKPTRDKIEVGFPMKGTGMVDPRGYPILYTGMGLNENNGKFTEFKYNIFSLIDQKPLYAIFGRDPMAFREWGAFDASALVDGETDTFLEVGENGLIYKVKLNTRYDPEAGTIDIAPQLTKFRYQDMNNPEQGIENSPAFYKNYMYFCDNGGTFMCLDINTLKPVWIYDVGDDTDTTTVIEETPEGVFLYTANEIDKRSQNNKSPTAPCNIRKFNALTGELIWQRDYECYYQFYINGGSLGTPIVGKNDIADLIIFPICFTGSTSDGMLVALDKKTGEEVWTRKLSAYSWSSPVDFLSSDGKTYAVFCDFNGDLHLFDPRTGKDLDVISLGRNIESSPAVYNDMIVVGSYTPKIYGVRIK</sequence>
<dbReference type="SMART" id="SM00564">
    <property type="entry name" value="PQQ"/>
    <property type="match status" value="3"/>
</dbReference>
<evidence type="ECO:0000313" key="3">
    <source>
        <dbReference type="EMBL" id="SHI56584.1"/>
    </source>
</evidence>